<reference evidence="5" key="1">
    <citation type="journal article" name="DNA Res.">
        <title>The physiological potential of anammox bacteria as revealed by their core genome structure.</title>
        <authorList>
            <person name="Okubo T."/>
            <person name="Toyoda A."/>
            <person name="Fukuhara K."/>
            <person name="Uchiyama I."/>
            <person name="Harigaya Y."/>
            <person name="Kuroiwa M."/>
            <person name="Suzuki T."/>
            <person name="Murakami Y."/>
            <person name="Suwa Y."/>
            <person name="Takami H."/>
        </authorList>
    </citation>
    <scope>NUCLEOTIDE SEQUENCE</scope>
    <source>
        <strain evidence="5">317325-2</strain>
    </source>
</reference>
<feature type="domain" description="Gfo/Idh/MocA-like oxidoreductase N-terminal" evidence="3">
    <location>
        <begin position="50"/>
        <end position="167"/>
    </location>
</feature>
<dbReference type="PANTHER" id="PTHR43818">
    <property type="entry name" value="BCDNA.GH03377"/>
    <property type="match status" value="1"/>
</dbReference>
<dbReference type="PROSITE" id="PS51318">
    <property type="entry name" value="TAT"/>
    <property type="match status" value="1"/>
</dbReference>
<evidence type="ECO:0000259" key="4">
    <source>
        <dbReference type="Pfam" id="PF19051"/>
    </source>
</evidence>
<dbReference type="InterPro" id="IPR019546">
    <property type="entry name" value="TAT_signal_bac_arc"/>
</dbReference>
<dbReference type="Gene3D" id="3.40.50.720">
    <property type="entry name" value="NAD(P)-binding Rossmann-like Domain"/>
    <property type="match status" value="1"/>
</dbReference>
<gene>
    <name evidence="5" type="ORF">NPRO_02370</name>
</gene>
<dbReference type="PANTHER" id="PTHR43818:SF10">
    <property type="entry name" value="NADH-DEPENDENT DEHYDROGENASE-RELATED"/>
    <property type="match status" value="1"/>
</dbReference>
<dbReference type="SUPFAM" id="SSF55347">
    <property type="entry name" value="Glyceraldehyde-3-phosphate dehydrogenase-like, C-terminal domain"/>
    <property type="match status" value="1"/>
</dbReference>
<dbReference type="Proteomes" id="UP000662873">
    <property type="component" value="Chromosome"/>
</dbReference>
<dbReference type="InterPro" id="IPR036291">
    <property type="entry name" value="NAD(P)-bd_dom_sf"/>
</dbReference>
<dbReference type="GO" id="GO:0000166">
    <property type="term" value="F:nucleotide binding"/>
    <property type="evidence" value="ECO:0007669"/>
    <property type="project" value="InterPro"/>
</dbReference>
<dbReference type="Pfam" id="PF19051">
    <property type="entry name" value="GFO_IDH_MocA_C2"/>
    <property type="match status" value="1"/>
</dbReference>
<evidence type="ECO:0000256" key="2">
    <source>
        <dbReference type="SAM" id="MobiDB-lite"/>
    </source>
</evidence>
<dbReference type="InterPro" id="IPR043906">
    <property type="entry name" value="Gfo/Idh/MocA_OxRdtase_bact_C"/>
</dbReference>
<evidence type="ECO:0000256" key="1">
    <source>
        <dbReference type="ARBA" id="ARBA00016631"/>
    </source>
</evidence>
<protein>
    <recommendedName>
        <fullName evidence="1">Glycosyl hydrolase family 109 protein</fullName>
    </recommendedName>
</protein>
<dbReference type="Gene3D" id="3.30.360.10">
    <property type="entry name" value="Dihydrodipicolinate Reductase, domain 2"/>
    <property type="match status" value="1"/>
</dbReference>
<feature type="region of interest" description="Disordered" evidence="2">
    <location>
        <begin position="1"/>
        <end position="20"/>
    </location>
</feature>
<name>A0A809RSF7_9BACT</name>
<dbReference type="InterPro" id="IPR000683">
    <property type="entry name" value="Gfo/Idh/MocA-like_OxRdtase_N"/>
</dbReference>
<dbReference type="InterPro" id="IPR050463">
    <property type="entry name" value="Gfo/Idh/MocA_oxidrdct_glycsds"/>
</dbReference>
<evidence type="ECO:0000259" key="3">
    <source>
        <dbReference type="Pfam" id="PF01408"/>
    </source>
</evidence>
<sequence>MSKRHAKTSPSSSKSLPSRRDVLKTGAAGALALGLGPFAFAKNLRQKDKIRFGVIGVGGKGWSGREAALPFGIVVALCDADLSQVDKGSAEHPDAARFQDYRYMIDRMQGKVDAVIVSTPDHNHAAASLLAMEAGMHVYCEKPLTRTIGEARRLTEMARKTGLASQMGNQGTALDDLRKTAAAIRSGAFGAAKEVHCWTDRSGGWWPQGVSRPMPEVKPENVDWNVWLGPAPVRHFAKGYHPFSWRGWWDFGSGALGDMGCHCMNLPFMALDLIDPVAISAETSGHNQDSYPSWSHVKYEFGQRGSRPPLTVHWYDGGKRPPQDLVPGRPFGGNGAVIVFERATLYSDTEYGGNYQVVGGQMPEVEYEKSPGHMAEFARAILGGPQARSNIATYSGPLTEFVLLGNLAVWASGRRLEWDAASLKVKGTSEFDDLIRPTYRSGWSY</sequence>
<dbReference type="NCBIfam" id="TIGR01409">
    <property type="entry name" value="TAT_signal_seq"/>
    <property type="match status" value="1"/>
</dbReference>
<dbReference type="EMBL" id="AP021858">
    <property type="protein sequence ID" value="BBO22642.1"/>
    <property type="molecule type" value="Genomic_DNA"/>
</dbReference>
<proteinExistence type="predicted"/>
<dbReference type="Pfam" id="PF01408">
    <property type="entry name" value="GFO_IDH_MocA"/>
    <property type="match status" value="1"/>
</dbReference>
<dbReference type="InterPro" id="IPR006311">
    <property type="entry name" value="TAT_signal"/>
</dbReference>
<dbReference type="SUPFAM" id="SSF51735">
    <property type="entry name" value="NAD(P)-binding Rossmann-fold domains"/>
    <property type="match status" value="1"/>
</dbReference>
<evidence type="ECO:0000313" key="5">
    <source>
        <dbReference type="EMBL" id="BBO22642.1"/>
    </source>
</evidence>
<evidence type="ECO:0000313" key="6">
    <source>
        <dbReference type="Proteomes" id="UP000662873"/>
    </source>
</evidence>
<dbReference type="KEGG" id="npy:NPRO_02370"/>
<organism evidence="5 6">
    <name type="scientific">Candidatus Nitrosymbiomonas proteolyticus</name>
    <dbReference type="NCBI Taxonomy" id="2608984"/>
    <lineage>
        <taxon>Bacteria</taxon>
        <taxon>Bacillati</taxon>
        <taxon>Armatimonadota</taxon>
        <taxon>Armatimonadota incertae sedis</taxon>
        <taxon>Candidatus Nitrosymbiomonas</taxon>
    </lineage>
</organism>
<feature type="domain" description="Gfo/Idh/MocA-like oxidoreductase bacterial type C-terminal" evidence="4">
    <location>
        <begin position="209"/>
        <end position="301"/>
    </location>
</feature>
<dbReference type="AlphaFoldDB" id="A0A809RSF7"/>
<accession>A0A809RSF7</accession>